<evidence type="ECO:0000256" key="2">
    <source>
        <dbReference type="SAM" id="Phobius"/>
    </source>
</evidence>
<dbReference type="Pfam" id="PF07690">
    <property type="entry name" value="MFS_1"/>
    <property type="match status" value="1"/>
</dbReference>
<feature type="transmembrane region" description="Helical" evidence="2">
    <location>
        <begin position="76"/>
        <end position="97"/>
    </location>
</feature>
<dbReference type="GO" id="GO:0016020">
    <property type="term" value="C:membrane"/>
    <property type="evidence" value="ECO:0007669"/>
    <property type="project" value="UniProtKB-SubCell"/>
</dbReference>
<protein>
    <recommendedName>
        <fullName evidence="5">MFS transporter</fullName>
    </recommendedName>
</protein>
<feature type="transmembrane region" description="Helical" evidence="2">
    <location>
        <begin position="396"/>
        <end position="416"/>
    </location>
</feature>
<evidence type="ECO:0000256" key="1">
    <source>
        <dbReference type="ARBA" id="ARBA00004141"/>
    </source>
</evidence>
<gene>
    <name evidence="3" type="ORF">H2200_001820</name>
</gene>
<dbReference type="PANTHER" id="PTHR23524:SF1">
    <property type="entry name" value="MRH DOMAIN-CONTAINING PROTEIN-RELATED"/>
    <property type="match status" value="1"/>
</dbReference>
<feature type="transmembrane region" description="Helical" evidence="2">
    <location>
        <begin position="109"/>
        <end position="130"/>
    </location>
</feature>
<sequence>MFTATRLQVATYLLGVCPFSIAFLVFLNSSVSFVVTDLIGEKDGVGDAVGSLGFADELVAIVACPIWGLLSDRVGLRFVCVSGYSIICLALLLFVQAKNVYPQLLLARLFFSLGAAAAATMVTAILPAVASPPTNTPVEHHGTRVTQTFGGNGHVASPSIESEVTITPARFVSRHSQRRDAATVPVAEPDVASSTNRVAGFVGMATGCGALIALAVFLPLPAKFQYAGVGEKAALKDSFYIVAAVAFLLTVWCFIGLRGIQEVREDPESPTFQSQKGVSRLTAPLSQMFDSFRTAAVAGFRQWEIAIGYLGGFVARASSVGISLFIPLLVNAMFLSSGLCDANDEHGNPAGLPDIKRRCPQAYIVAAELTGITETVALIFAPIFGYWAAKAPRKEVPLLVASVAGVVGYPLFANEFDPDSTKTLKRVAAFVAASLIGISQIGAIVCSLGTLSKGVLVGSHNKSSSVDGEAQENGMHTAEAEPLLQSSQQPRKDIPLSDLKGSVAGVYSLYGGAAILILTKLGGFLFDNVSRAAPFYIMAVFNAMLTVTCVISGIWRRDRNGVGGDNAFADNR</sequence>
<dbReference type="SUPFAM" id="SSF103473">
    <property type="entry name" value="MFS general substrate transporter"/>
    <property type="match status" value="2"/>
</dbReference>
<feature type="transmembrane region" description="Helical" evidence="2">
    <location>
        <begin position="198"/>
        <end position="218"/>
    </location>
</feature>
<keyword evidence="4" id="KW-1185">Reference proteome</keyword>
<keyword evidence="2" id="KW-0472">Membrane</keyword>
<feature type="transmembrane region" description="Helical" evidence="2">
    <location>
        <begin position="428"/>
        <end position="451"/>
    </location>
</feature>
<comment type="subcellular location">
    <subcellularLocation>
        <location evidence="1">Membrane</location>
        <topology evidence="1">Multi-pass membrane protein</topology>
    </subcellularLocation>
</comment>
<reference evidence="3" key="1">
    <citation type="submission" date="2022-10" db="EMBL/GenBank/DDBJ databases">
        <title>Culturing micro-colonial fungi from biological soil crusts in the Mojave desert and describing Neophaeococcomyces mojavensis, and introducing the new genera and species Taxawa tesnikishii.</title>
        <authorList>
            <person name="Kurbessoian T."/>
            <person name="Stajich J.E."/>
        </authorList>
    </citation>
    <scope>NUCLEOTIDE SEQUENCE</scope>
    <source>
        <strain evidence="3">TK_41</strain>
    </source>
</reference>
<feature type="transmembrane region" description="Helical" evidence="2">
    <location>
        <begin position="533"/>
        <end position="555"/>
    </location>
</feature>
<feature type="transmembrane region" description="Helical" evidence="2">
    <location>
        <begin position="48"/>
        <end position="70"/>
    </location>
</feature>
<dbReference type="Gene3D" id="1.20.1250.20">
    <property type="entry name" value="MFS general substrate transporter like domains"/>
    <property type="match status" value="1"/>
</dbReference>
<dbReference type="Proteomes" id="UP001172673">
    <property type="component" value="Unassembled WGS sequence"/>
</dbReference>
<feature type="transmembrane region" description="Helical" evidence="2">
    <location>
        <begin position="12"/>
        <end position="36"/>
    </location>
</feature>
<organism evidence="3 4">
    <name type="scientific">Cladophialophora chaetospira</name>
    <dbReference type="NCBI Taxonomy" id="386627"/>
    <lineage>
        <taxon>Eukaryota</taxon>
        <taxon>Fungi</taxon>
        <taxon>Dikarya</taxon>
        <taxon>Ascomycota</taxon>
        <taxon>Pezizomycotina</taxon>
        <taxon>Eurotiomycetes</taxon>
        <taxon>Chaetothyriomycetidae</taxon>
        <taxon>Chaetothyriales</taxon>
        <taxon>Herpotrichiellaceae</taxon>
        <taxon>Cladophialophora</taxon>
    </lineage>
</organism>
<dbReference type="AlphaFoldDB" id="A0AA39CND8"/>
<accession>A0AA39CND8</accession>
<dbReference type="GO" id="GO:0022857">
    <property type="term" value="F:transmembrane transporter activity"/>
    <property type="evidence" value="ECO:0007669"/>
    <property type="project" value="InterPro"/>
</dbReference>
<evidence type="ECO:0008006" key="5">
    <source>
        <dbReference type="Google" id="ProtNLM"/>
    </source>
</evidence>
<evidence type="ECO:0000313" key="3">
    <source>
        <dbReference type="EMBL" id="KAJ9615743.1"/>
    </source>
</evidence>
<dbReference type="PANTHER" id="PTHR23524">
    <property type="entry name" value="TRANSPORTER, PUTATIVE (AFU_ORTHOLOGUE AFUA_8G04850)-RELATED"/>
    <property type="match status" value="1"/>
</dbReference>
<evidence type="ECO:0000313" key="4">
    <source>
        <dbReference type="Proteomes" id="UP001172673"/>
    </source>
</evidence>
<feature type="transmembrane region" description="Helical" evidence="2">
    <location>
        <begin position="362"/>
        <end position="384"/>
    </location>
</feature>
<keyword evidence="2" id="KW-0812">Transmembrane</keyword>
<dbReference type="InterPro" id="IPR036259">
    <property type="entry name" value="MFS_trans_sf"/>
</dbReference>
<name>A0AA39CND8_9EURO</name>
<proteinExistence type="predicted"/>
<feature type="transmembrane region" description="Helical" evidence="2">
    <location>
        <begin position="239"/>
        <end position="260"/>
    </location>
</feature>
<feature type="transmembrane region" description="Helical" evidence="2">
    <location>
        <begin position="507"/>
        <end position="526"/>
    </location>
</feature>
<keyword evidence="2" id="KW-1133">Transmembrane helix</keyword>
<dbReference type="InterPro" id="IPR011701">
    <property type="entry name" value="MFS"/>
</dbReference>
<dbReference type="EMBL" id="JAPDRK010000002">
    <property type="protein sequence ID" value="KAJ9615743.1"/>
    <property type="molecule type" value="Genomic_DNA"/>
</dbReference>
<comment type="caution">
    <text evidence="3">The sequence shown here is derived from an EMBL/GenBank/DDBJ whole genome shotgun (WGS) entry which is preliminary data.</text>
</comment>